<proteinExistence type="predicted"/>
<keyword evidence="3" id="KW-1185">Reference proteome</keyword>
<evidence type="ECO:0000256" key="1">
    <source>
        <dbReference type="SAM" id="Phobius"/>
    </source>
</evidence>
<name>B7GBF5_PHATC</name>
<dbReference type="Proteomes" id="UP000000759">
    <property type="component" value="Chromosome 23"/>
</dbReference>
<reference evidence="2 3" key="1">
    <citation type="journal article" date="2008" name="Nature">
        <title>The Phaeodactylum genome reveals the evolutionary history of diatom genomes.</title>
        <authorList>
            <person name="Bowler C."/>
            <person name="Allen A.E."/>
            <person name="Badger J.H."/>
            <person name="Grimwood J."/>
            <person name="Jabbari K."/>
            <person name="Kuo A."/>
            <person name="Maheswari U."/>
            <person name="Martens C."/>
            <person name="Maumus F."/>
            <person name="Otillar R.P."/>
            <person name="Rayko E."/>
            <person name="Salamov A."/>
            <person name="Vandepoele K."/>
            <person name="Beszteri B."/>
            <person name="Gruber A."/>
            <person name="Heijde M."/>
            <person name="Katinka M."/>
            <person name="Mock T."/>
            <person name="Valentin K."/>
            <person name="Verret F."/>
            <person name="Berges J.A."/>
            <person name="Brownlee C."/>
            <person name="Cadoret J.P."/>
            <person name="Chiovitti A."/>
            <person name="Choi C.J."/>
            <person name="Coesel S."/>
            <person name="De Martino A."/>
            <person name="Detter J.C."/>
            <person name="Durkin C."/>
            <person name="Falciatore A."/>
            <person name="Fournet J."/>
            <person name="Haruta M."/>
            <person name="Huysman M.J."/>
            <person name="Jenkins B.D."/>
            <person name="Jiroutova K."/>
            <person name="Jorgensen R.E."/>
            <person name="Joubert Y."/>
            <person name="Kaplan A."/>
            <person name="Kroger N."/>
            <person name="Kroth P.G."/>
            <person name="La Roche J."/>
            <person name="Lindquist E."/>
            <person name="Lommer M."/>
            <person name="Martin-Jezequel V."/>
            <person name="Lopez P.J."/>
            <person name="Lucas S."/>
            <person name="Mangogna M."/>
            <person name="McGinnis K."/>
            <person name="Medlin L.K."/>
            <person name="Montsant A."/>
            <person name="Oudot-Le Secq M.P."/>
            <person name="Napoli C."/>
            <person name="Obornik M."/>
            <person name="Parker M.S."/>
            <person name="Petit J.L."/>
            <person name="Porcel B.M."/>
            <person name="Poulsen N."/>
            <person name="Robison M."/>
            <person name="Rychlewski L."/>
            <person name="Rynearson T.A."/>
            <person name="Schmutz J."/>
            <person name="Shapiro H."/>
            <person name="Siaut M."/>
            <person name="Stanley M."/>
            <person name="Sussman M.R."/>
            <person name="Taylor A.R."/>
            <person name="Vardi A."/>
            <person name="von Dassow P."/>
            <person name="Vyverman W."/>
            <person name="Willis A."/>
            <person name="Wyrwicz L.S."/>
            <person name="Rokhsar D.S."/>
            <person name="Weissenbach J."/>
            <person name="Armbrust E.V."/>
            <person name="Green B.R."/>
            <person name="Van de Peer Y."/>
            <person name="Grigoriev I.V."/>
        </authorList>
    </citation>
    <scope>NUCLEOTIDE SEQUENCE [LARGE SCALE GENOMIC DNA]</scope>
    <source>
        <strain evidence="2 3">CCAP 1055/1</strain>
    </source>
</reference>
<reference evidence="3" key="2">
    <citation type="submission" date="2008-08" db="EMBL/GenBank/DDBJ databases">
        <authorList>
            <consortium name="Diatom Consortium"/>
            <person name="Grigoriev I."/>
            <person name="Grimwood J."/>
            <person name="Kuo A."/>
            <person name="Otillar R.P."/>
            <person name="Salamov A."/>
            <person name="Detter J.C."/>
            <person name="Lindquist E."/>
            <person name="Shapiro H."/>
            <person name="Lucas S."/>
            <person name="Glavina del Rio T."/>
            <person name="Pitluck S."/>
            <person name="Rokhsar D."/>
            <person name="Bowler C."/>
        </authorList>
    </citation>
    <scope>GENOME REANNOTATION</scope>
    <source>
        <strain evidence="3">CCAP 1055/1</strain>
    </source>
</reference>
<dbReference type="EMBL" id="CM000625">
    <property type="protein sequence ID" value="EEC44109.1"/>
    <property type="molecule type" value="Genomic_DNA"/>
</dbReference>
<dbReference type="GeneID" id="7198314"/>
<dbReference type="InParanoid" id="B7GBF5"/>
<keyword evidence="1" id="KW-0812">Transmembrane</keyword>
<organism evidence="2 3">
    <name type="scientific">Phaeodactylum tricornutum (strain CCAP 1055/1)</name>
    <dbReference type="NCBI Taxonomy" id="556484"/>
    <lineage>
        <taxon>Eukaryota</taxon>
        <taxon>Sar</taxon>
        <taxon>Stramenopiles</taxon>
        <taxon>Ochrophyta</taxon>
        <taxon>Bacillariophyta</taxon>
        <taxon>Bacillariophyceae</taxon>
        <taxon>Bacillariophycidae</taxon>
        <taxon>Naviculales</taxon>
        <taxon>Phaeodactylaceae</taxon>
        <taxon>Phaeodactylum</taxon>
    </lineage>
</organism>
<keyword evidence="1" id="KW-0472">Membrane</keyword>
<evidence type="ECO:0000313" key="3">
    <source>
        <dbReference type="Proteomes" id="UP000000759"/>
    </source>
</evidence>
<sequence length="406" mass="46527">MLRNEEKRPKHEMVHRELRSNQPFNRSLYCLSMPSLAVFLIIAMIIQMNFIRYIFLGILRAAPSESEHFSLPLQVSTPPITSVWPAKATGSTVIAFDANETKSTALRVFSSHNSSSKRTAAIVLFGIPKEFPVIWKHYEDNLIRLNPNVTFSVTIHLYNDVTKLTNLKNNEFDVDVESEDRIAEVLRNYHPTIVSTKQADVDQELEWITSEHVLPRFHQPNWTVAVVKNMFRQGFSIRSAFHAAPKDGMYLFLRSDTLLFSPIILPSNASPEDIYVPGWQGTKDKSRYIDRLEICGSESSAGVYAEAKWAPFLNFVRNISGTFESDGVPFLRNSERMLRVWLDDNSRHAPVRVKLMPRSWAQIMRIRGEGKVDEQDMRTHVNATGDWTKTTIDTLMVLKKEKMLGL</sequence>
<evidence type="ECO:0000313" key="2">
    <source>
        <dbReference type="EMBL" id="EEC44109.1"/>
    </source>
</evidence>
<feature type="transmembrane region" description="Helical" evidence="1">
    <location>
        <begin position="28"/>
        <end position="50"/>
    </location>
</feature>
<protein>
    <submittedName>
        <fullName evidence="2">Uncharacterized protein</fullName>
    </submittedName>
</protein>
<accession>B7GBF5</accession>
<keyword evidence="1" id="KW-1133">Transmembrane helix</keyword>
<dbReference type="KEGG" id="pti:PHATRDRAFT_49680"/>
<dbReference type="AlphaFoldDB" id="B7GBF5"/>
<dbReference type="RefSeq" id="XP_002184360.1">
    <property type="nucleotide sequence ID" value="XM_002184324.1"/>
</dbReference>
<gene>
    <name evidence="2" type="ORF">PHATRDRAFT_49680</name>
</gene>
<dbReference type="PaxDb" id="2850-Phatr49680"/>
<dbReference type="HOGENOM" id="CLU_663021_0_0_1"/>